<feature type="transmembrane region" description="Helical" evidence="8">
    <location>
        <begin position="66"/>
        <end position="84"/>
    </location>
</feature>
<comment type="function">
    <text evidence="6 7">Involved in O antigen modification. Involved in the translocation of bactoprenol-linked glucose across the cytoplasmic membrane.</text>
</comment>
<keyword evidence="5 8" id="KW-0472">Membrane</keyword>
<comment type="subcellular location">
    <subcellularLocation>
        <location evidence="1">Membrane</location>
        <topology evidence="1">Multi-pass membrane protein</topology>
    </subcellularLocation>
</comment>
<evidence type="ECO:0000256" key="8">
    <source>
        <dbReference type="SAM" id="Phobius"/>
    </source>
</evidence>
<feature type="domain" description="GtrA/DPMS transmembrane" evidence="9">
    <location>
        <begin position="7"/>
        <end position="116"/>
    </location>
</feature>
<feature type="transmembrane region" description="Helical" evidence="8">
    <location>
        <begin position="96"/>
        <end position="116"/>
    </location>
</feature>
<reference evidence="10" key="1">
    <citation type="submission" date="2022-12" db="EMBL/GenBank/DDBJ databases">
        <title>Complete genome sequence of an Australian strain of Rouxiella badensis DAR84756 and resolution of the R. badensis DSM100043 and R. chamberiensis DSM28324 genomes.</title>
        <authorList>
            <person name="Paul S."/>
            <person name="Anderson P.J."/>
            <person name="Maynard G."/>
            <person name="Dyall-Smith M."/>
            <person name="Kudinha T."/>
        </authorList>
    </citation>
    <scope>NUCLEOTIDE SEQUENCE</scope>
    <source>
        <strain evidence="10">DSM 28324</strain>
    </source>
</reference>
<keyword evidence="2 7" id="KW-0813">Transport</keyword>
<comment type="similarity">
    <text evidence="7">Belongs to the gtrA family.</text>
</comment>
<dbReference type="PANTHER" id="PTHR38459">
    <property type="entry name" value="PROPHAGE BACTOPRENOL-LINKED GLUCOSE TRANSLOCASE HOMOLOG"/>
    <property type="match status" value="1"/>
</dbReference>
<feature type="transmembrane region" description="Helical" evidence="8">
    <location>
        <begin position="7"/>
        <end position="30"/>
    </location>
</feature>
<dbReference type="EMBL" id="CP114058">
    <property type="protein sequence ID" value="WAT02191.1"/>
    <property type="molecule type" value="Genomic_DNA"/>
</dbReference>
<dbReference type="Proteomes" id="UP001164712">
    <property type="component" value="Chromosome"/>
</dbReference>
<evidence type="ECO:0000256" key="6">
    <source>
        <dbReference type="ARBA" id="ARBA00025595"/>
    </source>
</evidence>
<evidence type="ECO:0000256" key="3">
    <source>
        <dbReference type="ARBA" id="ARBA00022692"/>
    </source>
</evidence>
<evidence type="ECO:0000256" key="7">
    <source>
        <dbReference type="PIRNR" id="PIRNR006298"/>
    </source>
</evidence>
<evidence type="ECO:0000259" key="9">
    <source>
        <dbReference type="Pfam" id="PF04138"/>
    </source>
</evidence>
<keyword evidence="4 8" id="KW-1133">Transmembrane helix</keyword>
<dbReference type="PANTHER" id="PTHR38459:SF1">
    <property type="entry name" value="PROPHAGE BACTOPRENOL-LINKED GLUCOSE TRANSLOCASE HOMOLOG"/>
    <property type="match status" value="1"/>
</dbReference>
<organism evidence="10 11">
    <name type="scientific">Rouxiella chamberiensis</name>
    <dbReference type="NCBI Taxonomy" id="1513468"/>
    <lineage>
        <taxon>Bacteria</taxon>
        <taxon>Pseudomonadati</taxon>
        <taxon>Pseudomonadota</taxon>
        <taxon>Gammaproteobacteria</taxon>
        <taxon>Enterobacterales</taxon>
        <taxon>Yersiniaceae</taxon>
        <taxon>Rouxiella</taxon>
    </lineage>
</organism>
<evidence type="ECO:0000313" key="11">
    <source>
        <dbReference type="Proteomes" id="UP001164712"/>
    </source>
</evidence>
<evidence type="ECO:0000256" key="1">
    <source>
        <dbReference type="ARBA" id="ARBA00004141"/>
    </source>
</evidence>
<evidence type="ECO:0000256" key="4">
    <source>
        <dbReference type="ARBA" id="ARBA00022989"/>
    </source>
</evidence>
<feature type="transmembrane region" description="Helical" evidence="8">
    <location>
        <begin position="36"/>
        <end position="54"/>
    </location>
</feature>
<accession>A0ABY7HTQ7</accession>
<proteinExistence type="inferred from homology"/>
<name>A0ABY7HTQ7_9GAMM</name>
<evidence type="ECO:0000256" key="2">
    <source>
        <dbReference type="ARBA" id="ARBA00022448"/>
    </source>
</evidence>
<keyword evidence="11" id="KW-1185">Reference proteome</keyword>
<protein>
    <recommendedName>
        <fullName evidence="7">Bactoprenol-linked glucose translocase</fullName>
    </recommendedName>
</protein>
<sequence>MIKVFIKYVVVGGFNTLLHWATFALVYNLIVRNQMISNFVAFCVAVTFSFYVNARWTFKAEHTSMRYFMFVGFMGLVALCFGLLADELKLNPYITLIGFSGTSLLIGFLYSNFIVFRKKA</sequence>
<dbReference type="RefSeq" id="WP_045048051.1">
    <property type="nucleotide sequence ID" value="NZ_CP114058.1"/>
</dbReference>
<dbReference type="Pfam" id="PF04138">
    <property type="entry name" value="GtrA_DPMS_TM"/>
    <property type="match status" value="1"/>
</dbReference>
<evidence type="ECO:0000313" key="10">
    <source>
        <dbReference type="EMBL" id="WAT02191.1"/>
    </source>
</evidence>
<dbReference type="InterPro" id="IPR051401">
    <property type="entry name" value="GtrA_CellWall_Glycosyl"/>
</dbReference>
<dbReference type="InterPro" id="IPR016480">
    <property type="entry name" value="Glc_translocase_bactprenl-link"/>
</dbReference>
<evidence type="ECO:0000256" key="5">
    <source>
        <dbReference type="ARBA" id="ARBA00023136"/>
    </source>
</evidence>
<dbReference type="PIRSF" id="PIRSF006298">
    <property type="entry name" value="GtrA_prd"/>
    <property type="match status" value="1"/>
</dbReference>
<keyword evidence="3 8" id="KW-0812">Transmembrane</keyword>
<gene>
    <name evidence="10" type="ORF">O1V66_05940</name>
</gene>
<dbReference type="InterPro" id="IPR007267">
    <property type="entry name" value="GtrA_DPMS_TM"/>
</dbReference>